<keyword evidence="3" id="KW-0597">Phosphoprotein</keyword>
<dbReference type="GO" id="GO:0046404">
    <property type="term" value="F:ATP-dependent polydeoxyribonucleotide 5'-hydroxyl-kinase activity"/>
    <property type="evidence" value="ECO:0000318"/>
    <property type="project" value="GO_Central"/>
</dbReference>
<evidence type="ECO:0000256" key="5">
    <source>
        <dbReference type="ARBA" id="ARBA00022741"/>
    </source>
</evidence>
<dbReference type="FunFam" id="3.40.50.1000:FF:000078">
    <property type="entry name" value="Bifunctional polynucleotide phosphatase/kinase"/>
    <property type="match status" value="1"/>
</dbReference>
<evidence type="ECO:0000313" key="26">
    <source>
        <dbReference type="RefSeq" id="XP_012821560.1"/>
    </source>
</evidence>
<dbReference type="OrthoDB" id="19045at2759"/>
<dbReference type="Gene3D" id="2.60.200.20">
    <property type="match status" value="1"/>
</dbReference>
<keyword evidence="13" id="KW-0511">Multifunctional enzyme</keyword>
<comment type="catalytic activity">
    <reaction evidence="14">
        <text>a 5'-end dephospho-2'-deoxyribonucleoside-DNA + ATP = a 5'-end 5'-phospho-2'-deoxyribonucleoside-DNA + ADP + H(+)</text>
        <dbReference type="Rhea" id="RHEA:15669"/>
        <dbReference type="Rhea" id="RHEA-COMP:13180"/>
        <dbReference type="Rhea" id="RHEA-COMP:13184"/>
        <dbReference type="ChEBI" id="CHEBI:15378"/>
        <dbReference type="ChEBI" id="CHEBI:30616"/>
        <dbReference type="ChEBI" id="CHEBI:136412"/>
        <dbReference type="ChEBI" id="CHEBI:136416"/>
        <dbReference type="ChEBI" id="CHEBI:456216"/>
        <dbReference type="EC" id="2.7.1.78"/>
    </reaction>
</comment>
<dbReference type="AlphaFoldDB" id="A0A8J0SI24"/>
<name>A0A8J0SI24_XENTR</name>
<dbReference type="Xenbase" id="XB-GENE-5953796">
    <property type="gene designation" value="pnkp"/>
</dbReference>
<evidence type="ECO:0000256" key="17">
    <source>
        <dbReference type="ARBA" id="ARBA00061223"/>
    </source>
</evidence>
<dbReference type="Pfam" id="PF08645">
    <property type="entry name" value="PNK3P"/>
    <property type="match status" value="1"/>
</dbReference>
<keyword evidence="25" id="KW-1185">Reference proteome</keyword>
<dbReference type="SUPFAM" id="SSF49879">
    <property type="entry name" value="SMAD/FHA domain"/>
    <property type="match status" value="1"/>
</dbReference>
<dbReference type="InterPro" id="IPR023214">
    <property type="entry name" value="HAD_sf"/>
</dbReference>
<dbReference type="AGR" id="Xenbase:XB-GENE-5953796"/>
<gene>
    <name evidence="26 27" type="primary">pnkp</name>
</gene>
<evidence type="ECO:0000256" key="21">
    <source>
        <dbReference type="ARBA" id="ARBA00078446"/>
    </source>
</evidence>
<dbReference type="InterPro" id="IPR041388">
    <property type="entry name" value="FHA_2"/>
</dbReference>
<proteinExistence type="inferred from homology"/>
<evidence type="ECO:0000256" key="16">
    <source>
        <dbReference type="ARBA" id="ARBA00057280"/>
    </source>
</evidence>
<evidence type="ECO:0000256" key="7">
    <source>
        <dbReference type="ARBA" id="ARBA00022777"/>
    </source>
</evidence>
<dbReference type="NCBIfam" id="TIGR01664">
    <property type="entry name" value="DNA-3'-Pase"/>
    <property type="match status" value="1"/>
</dbReference>
<evidence type="ECO:0000256" key="14">
    <source>
        <dbReference type="ARBA" id="ARBA00044673"/>
    </source>
</evidence>
<dbReference type="InterPro" id="IPR013954">
    <property type="entry name" value="PNK3P"/>
</dbReference>
<comment type="subunit">
    <text evidence="18">Monomer. Interacts (via FHA domain) with XRCC4; mainly interacts with XRCC4 phosphorylated by CK2 but is also able to interact at much lower level with unphosphorylated PNKP.</text>
</comment>
<dbReference type="InterPro" id="IPR006550">
    <property type="entry name" value="PNKP"/>
</dbReference>
<evidence type="ECO:0000256" key="3">
    <source>
        <dbReference type="ARBA" id="ARBA00022553"/>
    </source>
</evidence>
<dbReference type="GO" id="GO:0035861">
    <property type="term" value="C:site of double-strand break"/>
    <property type="evidence" value="ECO:0007669"/>
    <property type="project" value="UniProtKB-ARBA"/>
</dbReference>
<feature type="region of interest" description="Disordered" evidence="23">
    <location>
        <begin position="131"/>
        <end position="245"/>
    </location>
</feature>
<dbReference type="SUPFAM" id="SSF52540">
    <property type="entry name" value="P-loop containing nucleoside triphosphate hydrolases"/>
    <property type="match status" value="1"/>
</dbReference>
<evidence type="ECO:0000256" key="20">
    <source>
        <dbReference type="ARBA" id="ARBA00074686"/>
    </source>
</evidence>
<evidence type="ECO:0000256" key="6">
    <source>
        <dbReference type="ARBA" id="ARBA00022763"/>
    </source>
</evidence>
<dbReference type="Gene3D" id="3.40.50.300">
    <property type="entry name" value="P-loop containing nucleotide triphosphate hydrolases"/>
    <property type="match status" value="1"/>
</dbReference>
<dbReference type="Proteomes" id="UP000008143">
    <property type="component" value="Chromosome 7"/>
</dbReference>
<keyword evidence="4" id="KW-0808">Transferase</keyword>
<keyword evidence="8" id="KW-0378">Hydrolase</keyword>
<evidence type="ECO:0000256" key="23">
    <source>
        <dbReference type="SAM" id="MobiDB-lite"/>
    </source>
</evidence>
<dbReference type="PANTHER" id="PTHR12083:SF9">
    <property type="entry name" value="BIFUNCTIONAL POLYNUCLEOTIDE PHOSPHATASE_KINASE"/>
    <property type="match status" value="1"/>
</dbReference>
<evidence type="ECO:0000256" key="2">
    <source>
        <dbReference type="ARBA" id="ARBA00012157"/>
    </source>
</evidence>
<feature type="compositionally biased region" description="Acidic residues" evidence="23">
    <location>
        <begin position="203"/>
        <end position="213"/>
    </location>
</feature>
<keyword evidence="9" id="KW-0067">ATP-binding</keyword>
<dbReference type="InterPro" id="IPR006549">
    <property type="entry name" value="HAD-SF_hydro_IIIA"/>
</dbReference>
<evidence type="ECO:0000259" key="24">
    <source>
        <dbReference type="Pfam" id="PF17913"/>
    </source>
</evidence>
<evidence type="ECO:0000313" key="25">
    <source>
        <dbReference type="Proteomes" id="UP000008143"/>
    </source>
</evidence>
<comment type="function">
    <text evidence="16">Plays a key role in the repair of DNA damage, functioning as part of both the non-homologous end-joining (NHEJ) and base excision repair (BER) pathways. Through its two catalytic activities, PNK ensures that DNA termini are compatible with extension and ligation by either removing 3'-phosphates from, or by phosphorylating 5'-hydroxyl groups on, the ribose sugar of the DNA backbone.</text>
</comment>
<evidence type="ECO:0000256" key="1">
    <source>
        <dbReference type="ARBA" id="ARBA00004123"/>
    </source>
</evidence>
<accession>A0A8J0SI24</accession>
<dbReference type="InterPro" id="IPR027417">
    <property type="entry name" value="P-loop_NTPase"/>
</dbReference>
<dbReference type="FunFam" id="3.40.50.300:FF:000737">
    <property type="entry name" value="Bifunctional polynucleotide phosphatase/kinase"/>
    <property type="match status" value="1"/>
</dbReference>
<evidence type="ECO:0000256" key="12">
    <source>
        <dbReference type="ARBA" id="ARBA00023242"/>
    </source>
</evidence>
<keyword evidence="10" id="KW-0007">Acetylation</keyword>
<evidence type="ECO:0000256" key="19">
    <source>
        <dbReference type="ARBA" id="ARBA00066649"/>
    </source>
</evidence>
<evidence type="ECO:0000256" key="11">
    <source>
        <dbReference type="ARBA" id="ARBA00023204"/>
    </source>
</evidence>
<dbReference type="GeneID" id="100145800"/>
<comment type="catalytic activity">
    <reaction evidence="15">
        <text>a 3'end (2'-deoxyribonucleotide 3'-phosphate)-DNA + H2O = a 3'-end 2'-deoxyribonucleotide-DNA + phosphate</text>
        <dbReference type="Rhea" id="RHEA:14113"/>
        <dbReference type="Rhea" id="RHEA-COMP:13863"/>
        <dbReference type="Rhea" id="RHEA-COMP:13864"/>
        <dbReference type="ChEBI" id="CHEBI:15377"/>
        <dbReference type="ChEBI" id="CHEBI:43474"/>
        <dbReference type="ChEBI" id="CHEBI:138147"/>
        <dbReference type="ChEBI" id="CHEBI:138148"/>
        <dbReference type="EC" id="3.1.3.32"/>
    </reaction>
</comment>
<dbReference type="RefSeq" id="XP_012821560.1">
    <property type="nucleotide sequence ID" value="XM_012966106.3"/>
</dbReference>
<dbReference type="OMA" id="HCRHNER"/>
<dbReference type="InterPro" id="IPR036412">
    <property type="entry name" value="HAD-like_sf"/>
</dbReference>
<dbReference type="EC" id="2.7.1.78" evidence="2"/>
<dbReference type="NCBIfam" id="TIGR01662">
    <property type="entry name" value="HAD-SF-IIIA"/>
    <property type="match status" value="1"/>
</dbReference>
<evidence type="ECO:0000256" key="22">
    <source>
        <dbReference type="ARBA" id="ARBA00078896"/>
    </source>
</evidence>
<dbReference type="CDD" id="cd22736">
    <property type="entry name" value="FHA_PNKP"/>
    <property type="match status" value="1"/>
</dbReference>
<evidence type="ECO:0000256" key="10">
    <source>
        <dbReference type="ARBA" id="ARBA00022990"/>
    </source>
</evidence>
<dbReference type="GO" id="GO:0046403">
    <property type="term" value="F:polynucleotide 3'-phosphatase activity"/>
    <property type="evidence" value="ECO:0000318"/>
    <property type="project" value="GO_Central"/>
</dbReference>
<evidence type="ECO:0000256" key="13">
    <source>
        <dbReference type="ARBA" id="ARBA00023268"/>
    </source>
</evidence>
<dbReference type="GO" id="GO:0006281">
    <property type="term" value="P:DNA repair"/>
    <property type="evidence" value="ECO:0000318"/>
    <property type="project" value="GO_Central"/>
</dbReference>
<dbReference type="CDD" id="cd01625">
    <property type="entry name" value="HAD_PNP"/>
    <property type="match status" value="1"/>
</dbReference>
<keyword evidence="6" id="KW-0227">DNA damage</keyword>
<dbReference type="InterPro" id="IPR008984">
    <property type="entry name" value="SMAD_FHA_dom_sf"/>
</dbReference>
<evidence type="ECO:0000313" key="27">
    <source>
        <dbReference type="Xenbase" id="XB-GENE-5953796"/>
    </source>
</evidence>
<evidence type="ECO:0000256" key="9">
    <source>
        <dbReference type="ARBA" id="ARBA00022840"/>
    </source>
</evidence>
<dbReference type="Gene3D" id="3.40.50.1000">
    <property type="entry name" value="HAD superfamily/HAD-like"/>
    <property type="match status" value="1"/>
</dbReference>
<keyword evidence="12" id="KW-0539">Nucleus</keyword>
<evidence type="ECO:0000256" key="18">
    <source>
        <dbReference type="ARBA" id="ARBA00063101"/>
    </source>
</evidence>
<dbReference type="Pfam" id="PF13671">
    <property type="entry name" value="AAA_33"/>
    <property type="match status" value="1"/>
</dbReference>
<dbReference type="EC" id="3.1.3.32" evidence="19"/>
<dbReference type="CTD" id="11284"/>
<dbReference type="GO" id="GO:0005634">
    <property type="term" value="C:nucleus"/>
    <property type="evidence" value="ECO:0000318"/>
    <property type="project" value="GO_Central"/>
</dbReference>
<feature type="domain" description="PNK FHA" evidence="24">
    <location>
        <begin position="34"/>
        <end position="104"/>
    </location>
</feature>
<keyword evidence="7" id="KW-0418">Kinase</keyword>
<dbReference type="PANTHER" id="PTHR12083">
    <property type="entry name" value="BIFUNCTIONAL POLYNUCLEOTIDE PHOSPHATASE/KINASE"/>
    <property type="match status" value="1"/>
</dbReference>
<dbReference type="FunFam" id="2.60.200.20:FF:000009">
    <property type="entry name" value="bifunctional polynucleotide phosphatase/kinase"/>
    <property type="match status" value="1"/>
</dbReference>
<dbReference type="NCBIfam" id="TIGR01663">
    <property type="entry name" value="PNK-3'Pase"/>
    <property type="match status" value="1"/>
</dbReference>
<dbReference type="SUPFAM" id="SSF56784">
    <property type="entry name" value="HAD-like"/>
    <property type="match status" value="1"/>
</dbReference>
<dbReference type="GO" id="GO:0005524">
    <property type="term" value="F:ATP binding"/>
    <property type="evidence" value="ECO:0007669"/>
    <property type="project" value="UniProtKB-KW"/>
</dbReference>
<dbReference type="InterPro" id="IPR006551">
    <property type="entry name" value="Polynucleotide_phosphatase"/>
</dbReference>
<evidence type="ECO:0000256" key="4">
    <source>
        <dbReference type="ARBA" id="ARBA00022679"/>
    </source>
</evidence>
<comment type="subcellular location">
    <subcellularLocation>
        <location evidence="1">Nucleus</location>
    </subcellularLocation>
</comment>
<sequence>MFQQEWKDHGIRLVDGGRRKTPACADGKSVEMKCYLRSVDAKHSPIALPDGKGVTLGRGPETLVTDRKCSKTQVELVANLENRAVHVTQLGANPCSVGEAVLKKGESILMKEDQTLFLVNRLHPYTVMFKEDSPKPAADTGKINKKSPKNTITEPPSTSSKKTITDFFGASTSKGKRRIQHDNTSTGSSNKKPKYQDPKAEAGEEWDDSEEEEIARKLSHLQETAAKAKPSENPSQVSSTDERGVACSKDSWEEHGKLLLFNKKGVQASSKIAGFDIDGTIITTKSGRVFPVNADDWKILYPEVPRKLKELLANGYKVIFITNQMGISRGKLKPEVFKAKVEAILDHLGIPVQVFVATGMGIYRKPVTGMWDHLCNKANDGIEVKKEDCLYVGDAAGRPANWAPDRKKKDFSCSDRLFALNIGIKFFTPEEFFLGWKKAAFNFPVFDPRTINPSGQLYEPPSASLVSPSPEVVVAVGFPGAGKSTFFKEHMIPKGYECANRDTLGTWQKCVAACEAALKRGKSIVIDNTNPDLESRSRYIDCAKKAGVPARCFLFTATIEEAKHNNRFREMTYTGKGHVSVNDMVINSYRTKFVEPSASEGFSEILKIHFVPIFKDPELQALHQQFSE</sequence>
<reference evidence="26" key="1">
    <citation type="submission" date="2025-08" db="UniProtKB">
        <authorList>
            <consortium name="RefSeq"/>
        </authorList>
    </citation>
    <scope>IDENTIFICATION</scope>
    <source>
        <strain evidence="26">Nigerian</strain>
        <tissue evidence="26">Liver and blood</tissue>
    </source>
</reference>
<comment type="similarity">
    <text evidence="17">In the N-terminal section; belongs to the DNA 3' phosphatase family.</text>
</comment>
<keyword evidence="5" id="KW-0547">Nucleotide-binding</keyword>
<evidence type="ECO:0000256" key="15">
    <source>
        <dbReference type="ARBA" id="ARBA00051410"/>
    </source>
</evidence>
<organism evidence="25 26">
    <name type="scientific">Xenopus tropicalis</name>
    <name type="common">Western clawed frog</name>
    <name type="synonym">Silurana tropicalis</name>
    <dbReference type="NCBI Taxonomy" id="8364"/>
    <lineage>
        <taxon>Eukaryota</taxon>
        <taxon>Metazoa</taxon>
        <taxon>Chordata</taxon>
        <taxon>Craniata</taxon>
        <taxon>Vertebrata</taxon>
        <taxon>Euteleostomi</taxon>
        <taxon>Amphibia</taxon>
        <taxon>Batrachia</taxon>
        <taxon>Anura</taxon>
        <taxon>Pipoidea</taxon>
        <taxon>Pipidae</taxon>
        <taxon>Xenopodinae</taxon>
        <taxon>Xenopus</taxon>
        <taxon>Silurana</taxon>
    </lineage>
</organism>
<keyword evidence="11" id="KW-0234">DNA repair</keyword>
<evidence type="ECO:0000256" key="8">
    <source>
        <dbReference type="ARBA" id="ARBA00022801"/>
    </source>
</evidence>
<protein>
    <recommendedName>
        <fullName evidence="20">Bifunctional polynucleotide phosphatase/kinase</fullName>
        <ecNumber evidence="2">2.7.1.78</ecNumber>
        <ecNumber evidence="19">3.1.3.32</ecNumber>
    </recommendedName>
    <alternativeName>
        <fullName evidence="22">DNA 5'-kinase/3'-phosphatase</fullName>
    </alternativeName>
    <alternativeName>
        <fullName evidence="21">Polynucleotide kinase-3'-phosphatase</fullName>
    </alternativeName>
</protein>
<feature type="compositionally biased region" description="Polar residues" evidence="23">
    <location>
        <begin position="149"/>
        <end position="162"/>
    </location>
</feature>
<dbReference type="Pfam" id="PF17913">
    <property type="entry name" value="FHA_2"/>
    <property type="match status" value="1"/>
</dbReference>